<dbReference type="GeneID" id="28829242"/>
<evidence type="ECO:0000313" key="2">
    <source>
        <dbReference type="Proteomes" id="UP000070700"/>
    </source>
</evidence>
<reference evidence="1 2" key="1">
    <citation type="submission" date="2015-10" db="EMBL/GenBank/DDBJ databases">
        <title>Full genome of DAOMC 229536 Phialocephala scopiformis, a fungal endophyte of spruce producing the potent anti-insectan compound rugulosin.</title>
        <authorList>
            <consortium name="DOE Joint Genome Institute"/>
            <person name="Walker A.K."/>
            <person name="Frasz S.L."/>
            <person name="Seifert K.A."/>
            <person name="Miller J.D."/>
            <person name="Mondo S.J."/>
            <person name="Labutti K."/>
            <person name="Lipzen A."/>
            <person name="Dockter R."/>
            <person name="Kennedy M."/>
            <person name="Grigoriev I.V."/>
            <person name="Spatafora J.W."/>
        </authorList>
    </citation>
    <scope>NUCLEOTIDE SEQUENCE [LARGE SCALE GENOMIC DNA]</scope>
    <source>
        <strain evidence="1 2">CBS 120377</strain>
    </source>
</reference>
<proteinExistence type="predicted"/>
<dbReference type="InParanoid" id="A0A194XKU2"/>
<evidence type="ECO:0000313" key="1">
    <source>
        <dbReference type="EMBL" id="KUJ20798.1"/>
    </source>
</evidence>
<dbReference type="AlphaFoldDB" id="A0A194XKU2"/>
<dbReference type="Proteomes" id="UP000070700">
    <property type="component" value="Unassembled WGS sequence"/>
</dbReference>
<sequence length="86" mass="9685">MSQTLLHQSIRTDRHSGREITTSTVQQSFTYERTSIGEFIYTTSPTAGENRVSKFAVSTARGYMLKVIKFVTNMGTKVRAFRASES</sequence>
<gene>
    <name evidence="1" type="ORF">LY89DRAFT_730813</name>
</gene>
<organism evidence="1 2">
    <name type="scientific">Mollisia scopiformis</name>
    <name type="common">Conifer needle endophyte fungus</name>
    <name type="synonym">Phialocephala scopiformis</name>
    <dbReference type="NCBI Taxonomy" id="149040"/>
    <lineage>
        <taxon>Eukaryota</taxon>
        <taxon>Fungi</taxon>
        <taxon>Dikarya</taxon>
        <taxon>Ascomycota</taxon>
        <taxon>Pezizomycotina</taxon>
        <taxon>Leotiomycetes</taxon>
        <taxon>Helotiales</taxon>
        <taxon>Mollisiaceae</taxon>
        <taxon>Mollisia</taxon>
    </lineage>
</organism>
<keyword evidence="2" id="KW-1185">Reference proteome</keyword>
<accession>A0A194XKU2</accession>
<dbReference type="RefSeq" id="XP_018075153.1">
    <property type="nucleotide sequence ID" value="XM_018219516.1"/>
</dbReference>
<protein>
    <submittedName>
        <fullName evidence="1">Uncharacterized protein</fullName>
    </submittedName>
</protein>
<name>A0A194XKU2_MOLSC</name>
<dbReference type="KEGG" id="psco:LY89DRAFT_730813"/>
<dbReference type="EMBL" id="KQ947409">
    <property type="protein sequence ID" value="KUJ20798.1"/>
    <property type="molecule type" value="Genomic_DNA"/>
</dbReference>